<feature type="coiled-coil region" evidence="1">
    <location>
        <begin position="761"/>
        <end position="908"/>
    </location>
</feature>
<feature type="region of interest" description="Disordered" evidence="2">
    <location>
        <begin position="1105"/>
        <end position="1205"/>
    </location>
</feature>
<dbReference type="AlphaFoldDB" id="G7E9S3"/>
<reference evidence="3 4" key="2">
    <citation type="journal article" date="2012" name="Open Biol.">
        <title>Characteristics of nucleosomes and linker DNA regions on the genome of the basidiomycete Mixia osmundae revealed by mono- and dinucleosome mapping.</title>
        <authorList>
            <person name="Nishida H."/>
            <person name="Kondo S."/>
            <person name="Matsumoto T."/>
            <person name="Suzuki Y."/>
            <person name="Yoshikawa H."/>
            <person name="Taylor T.D."/>
            <person name="Sugiyama J."/>
        </authorList>
    </citation>
    <scope>NUCLEOTIDE SEQUENCE [LARGE SCALE GENOMIC DNA]</scope>
    <source>
        <strain evidence="4">CBS 9802 / IAM 14324 / JCM 22182 / KY 12970</strain>
    </source>
</reference>
<feature type="region of interest" description="Disordered" evidence="2">
    <location>
        <begin position="259"/>
        <end position="300"/>
    </location>
</feature>
<protein>
    <submittedName>
        <fullName evidence="3">Uncharacterized protein</fullName>
    </submittedName>
</protein>
<feature type="coiled-coil region" evidence="1">
    <location>
        <begin position="449"/>
        <end position="507"/>
    </location>
</feature>
<comment type="caution">
    <text evidence="3">The sequence shown here is derived from an EMBL/GenBank/DDBJ whole genome shotgun (WGS) entry which is preliminary data.</text>
</comment>
<accession>G7E9S3</accession>
<keyword evidence="4" id="KW-1185">Reference proteome</keyword>
<feature type="coiled-coil region" evidence="1">
    <location>
        <begin position="547"/>
        <end position="637"/>
    </location>
</feature>
<feature type="coiled-coil region" evidence="1">
    <location>
        <begin position="186"/>
        <end position="213"/>
    </location>
</feature>
<keyword evidence="1" id="KW-0175">Coiled coil</keyword>
<feature type="compositionally biased region" description="Basic and acidic residues" evidence="2">
    <location>
        <begin position="259"/>
        <end position="290"/>
    </location>
</feature>
<dbReference type="EMBL" id="BABT02000220">
    <property type="protein sequence ID" value="GAA99392.1"/>
    <property type="molecule type" value="Genomic_DNA"/>
</dbReference>
<dbReference type="SUPFAM" id="SSF58100">
    <property type="entry name" value="Bacterial hemolysins"/>
    <property type="match status" value="1"/>
</dbReference>
<feature type="coiled-coil region" evidence="1">
    <location>
        <begin position="325"/>
        <end position="395"/>
    </location>
</feature>
<evidence type="ECO:0000313" key="3">
    <source>
        <dbReference type="EMBL" id="GAA99392.1"/>
    </source>
</evidence>
<dbReference type="InParanoid" id="G7E9S3"/>
<dbReference type="OrthoDB" id="194358at2759"/>
<feature type="coiled-coil region" evidence="1">
    <location>
        <begin position="32"/>
        <end position="108"/>
    </location>
</feature>
<dbReference type="OMA" id="SETHETH"/>
<feature type="coiled-coil region" evidence="1">
    <location>
        <begin position="951"/>
        <end position="1101"/>
    </location>
</feature>
<reference evidence="3 4" key="1">
    <citation type="journal article" date="2011" name="J. Gen. Appl. Microbiol.">
        <title>Draft genome sequencing of the enigmatic basidiomycete Mixia osmundae.</title>
        <authorList>
            <person name="Nishida H."/>
            <person name="Nagatsuka Y."/>
            <person name="Sugiyama J."/>
        </authorList>
    </citation>
    <scope>NUCLEOTIDE SEQUENCE [LARGE SCALE GENOMIC DNA]</scope>
    <source>
        <strain evidence="4">CBS 9802 / IAM 14324 / JCM 22182 / KY 12970</strain>
    </source>
</reference>
<evidence type="ECO:0000256" key="1">
    <source>
        <dbReference type="SAM" id="Coils"/>
    </source>
</evidence>
<dbReference type="RefSeq" id="XP_014568626.1">
    <property type="nucleotide sequence ID" value="XM_014713140.1"/>
</dbReference>
<dbReference type="PANTHER" id="PTHR18937">
    <property type="entry name" value="STRUCTURAL MAINTENANCE OF CHROMOSOMES SMC FAMILY MEMBER"/>
    <property type="match status" value="1"/>
</dbReference>
<sequence length="1205" mass="133722">MAFFGSEETEADKLRKKLKQNEGLVTSERDAHRQTQAKLDELKLDLKDAQQRAGQEADKVVKLEKAQEDARKVAQNEKLNRINLETTVEQLNVKIKALEKDSKGLQSELDFRSSRPDLVLAGKDKEIADLKKQLDGKGTANESATDDAARVQELHAEIARLKLSSAAITSDNVVASTQSILPDERAKELQQDLNEARQDIVRCQTELKDCKDKLATTAATLMKKENEIMALSSTSSEAIKAAKSDTEDAQDELRQMRESLEDQRRGLEAQSRKDTDDARAAAQAEVERAQGETQATTAQLKESRAALDKITAELAAVDTDRTNSIAILEVALADARQQNAAQKAELDQKLLEIELANSTASAALESDLATARHECEAAQADLAATKSEIADLQLTSASDKSTLECALASARSDINVKQAQITKQQSDLAALNESRSNTLVAIKKTATTLAEQQQTIATVTEELEETRAAVATLTDNLATAAQSARHLQDIKSELNALQIEHDTTKTTCQQREDSFIELEAKLTSRETALKDVKAAFDELRGTETILRDQLADAHANSNAQSEQLERLVDELASARAAITQYESRMKTTIAEHASSGATFETKLLQAEHEREASQILMHRLREERDRATASYHFLQREHEKESEAKVAMQNQVAKQRETMQASVTVLEDRILAASQKIVDLTAQLAAAESARKVASNELASVREDLAERLTIICELETKSLRDDQALHTFHDTRAAQEQDLIALRQTEAQHREEIAILSGRINRREDQIDRHQVEIRALQGQLKQTEFNMSNLHQDLQDEREAWRLERANLLAQSTHEQPRRSSQDASQLADLQASLATAQDEQANSRAELSTATAQLATTRKQLQRVTEELEAAKVEMTKAREFERALQTREEEAVAMQEELKQASASDETIRFKTDAALRERDQLIDALRAEISTLTEAGATQAGLLERLTKAEDALASSRNERAALVQEMEELSSSLLNERSELTKLRADATRLNNLNKQARTRIADMQQNLEQERAEVREAFEKSQEMASQANEQLELLKHQVECLEIEKGNAEHLVKVRDEELQVTEDELLDKGKLVGKLNNKIEKLKVRVETMQRAARLAAQAARPTQPDPVARLPSPLPPAVAQKRSRSDETENEAPAAPRAMVAVISPIKARVRTQSATSPNGASRPLSSLDSNLPKAADKTRATPAEMMQRIAQMRS</sequence>
<evidence type="ECO:0000256" key="2">
    <source>
        <dbReference type="SAM" id="MobiDB-lite"/>
    </source>
</evidence>
<dbReference type="STRING" id="764103.G7E9S3"/>
<feature type="compositionally biased region" description="Polar residues" evidence="2">
    <location>
        <begin position="1161"/>
        <end position="1180"/>
    </location>
</feature>
<dbReference type="Gene3D" id="1.10.287.1490">
    <property type="match status" value="1"/>
</dbReference>
<name>G7E9S3_MIXOS</name>
<feature type="compositionally biased region" description="Polar residues" evidence="2">
    <location>
        <begin position="291"/>
        <end position="300"/>
    </location>
</feature>
<dbReference type="Proteomes" id="UP000009131">
    <property type="component" value="Unassembled WGS sequence"/>
</dbReference>
<evidence type="ECO:0000313" key="4">
    <source>
        <dbReference type="Proteomes" id="UP000009131"/>
    </source>
</evidence>
<gene>
    <name evidence="3" type="primary">Mo06089</name>
    <name evidence="3" type="ORF">E5Q_06089</name>
</gene>
<proteinExistence type="predicted"/>
<organism evidence="3 4">
    <name type="scientific">Mixia osmundae (strain CBS 9802 / IAM 14324 / JCM 22182 / KY 12970)</name>
    <dbReference type="NCBI Taxonomy" id="764103"/>
    <lineage>
        <taxon>Eukaryota</taxon>
        <taxon>Fungi</taxon>
        <taxon>Dikarya</taxon>
        <taxon>Basidiomycota</taxon>
        <taxon>Pucciniomycotina</taxon>
        <taxon>Mixiomycetes</taxon>
        <taxon>Mixiales</taxon>
        <taxon>Mixiaceae</taxon>
        <taxon>Mixia</taxon>
    </lineage>
</organism>
<feature type="coiled-coil region" evidence="1">
    <location>
        <begin position="670"/>
        <end position="704"/>
    </location>
</feature>
<dbReference type="HOGENOM" id="CLU_270320_0_0_1"/>